<reference evidence="1 2" key="1">
    <citation type="journal article" date="2012" name="Science">
        <title>The Paleozoic origin of enzymatic lignin decomposition reconstructed from 31 fungal genomes.</title>
        <authorList>
            <person name="Floudas D."/>
            <person name="Binder M."/>
            <person name="Riley R."/>
            <person name="Barry K."/>
            <person name="Blanchette R.A."/>
            <person name="Henrissat B."/>
            <person name="Martinez A.T."/>
            <person name="Otillar R."/>
            <person name="Spatafora J.W."/>
            <person name="Yadav J.S."/>
            <person name="Aerts A."/>
            <person name="Benoit I."/>
            <person name="Boyd A."/>
            <person name="Carlson A."/>
            <person name="Copeland A."/>
            <person name="Coutinho P.M."/>
            <person name="de Vries R.P."/>
            <person name="Ferreira P."/>
            <person name="Findley K."/>
            <person name="Foster B."/>
            <person name="Gaskell J."/>
            <person name="Glotzer D."/>
            <person name="Gorecki P."/>
            <person name="Heitman J."/>
            <person name="Hesse C."/>
            <person name="Hori C."/>
            <person name="Igarashi K."/>
            <person name="Jurgens J.A."/>
            <person name="Kallen N."/>
            <person name="Kersten P."/>
            <person name="Kohler A."/>
            <person name="Kuees U."/>
            <person name="Kumar T.K.A."/>
            <person name="Kuo A."/>
            <person name="LaButti K."/>
            <person name="Larrondo L.F."/>
            <person name="Lindquist E."/>
            <person name="Ling A."/>
            <person name="Lombard V."/>
            <person name="Lucas S."/>
            <person name="Lundell T."/>
            <person name="Martin R."/>
            <person name="McLaughlin D.J."/>
            <person name="Morgenstern I."/>
            <person name="Morin E."/>
            <person name="Murat C."/>
            <person name="Nagy L.G."/>
            <person name="Nolan M."/>
            <person name="Ohm R.A."/>
            <person name="Patyshakuliyeva A."/>
            <person name="Rokas A."/>
            <person name="Ruiz-Duenas F.J."/>
            <person name="Sabat G."/>
            <person name="Salamov A."/>
            <person name="Samejima M."/>
            <person name="Schmutz J."/>
            <person name="Slot J.C."/>
            <person name="St John F."/>
            <person name="Stenlid J."/>
            <person name="Sun H."/>
            <person name="Sun S."/>
            <person name="Syed K."/>
            <person name="Tsang A."/>
            <person name="Wiebenga A."/>
            <person name="Young D."/>
            <person name="Pisabarro A."/>
            <person name="Eastwood D.C."/>
            <person name="Martin F."/>
            <person name="Cullen D."/>
            <person name="Grigoriev I.V."/>
            <person name="Hibbett D.S."/>
        </authorList>
    </citation>
    <scope>NUCLEOTIDE SEQUENCE [LARGE SCALE GENOMIC DNA]</scope>
    <source>
        <strain evidence="1 2">MD-104</strain>
    </source>
</reference>
<proteinExistence type="predicted"/>
<name>A0A2H3JP08_WOLCO</name>
<keyword evidence="2" id="KW-1185">Reference proteome</keyword>
<evidence type="ECO:0000313" key="1">
    <source>
        <dbReference type="EMBL" id="PCH39458.1"/>
    </source>
</evidence>
<dbReference type="Proteomes" id="UP000218811">
    <property type="component" value="Unassembled WGS sequence"/>
</dbReference>
<dbReference type="EMBL" id="KB467998">
    <property type="protein sequence ID" value="PCH39458.1"/>
    <property type="molecule type" value="Genomic_DNA"/>
</dbReference>
<evidence type="ECO:0000313" key="2">
    <source>
        <dbReference type="Proteomes" id="UP000218811"/>
    </source>
</evidence>
<sequence>MTNFVAAMHRSGVVFILRQSHALHSNFDPRGSRILVRCGGQHFTHHRPRLHVRTASDRRVHIPTRLGPNPSVDPSCFPVDTSLLNSLANAGPLPYRWTPVLRAFADGD</sequence>
<gene>
    <name evidence="1" type="ORF">WOLCODRAFT_159023</name>
</gene>
<organism evidence="1 2">
    <name type="scientific">Wolfiporia cocos (strain MD-104)</name>
    <name type="common">Brown rot fungus</name>
    <dbReference type="NCBI Taxonomy" id="742152"/>
    <lineage>
        <taxon>Eukaryota</taxon>
        <taxon>Fungi</taxon>
        <taxon>Dikarya</taxon>
        <taxon>Basidiomycota</taxon>
        <taxon>Agaricomycotina</taxon>
        <taxon>Agaricomycetes</taxon>
        <taxon>Polyporales</taxon>
        <taxon>Phaeolaceae</taxon>
        <taxon>Wolfiporia</taxon>
    </lineage>
</organism>
<protein>
    <submittedName>
        <fullName evidence="1">Uncharacterized protein</fullName>
    </submittedName>
</protein>
<dbReference type="AlphaFoldDB" id="A0A2H3JP08"/>
<accession>A0A2H3JP08</accession>